<dbReference type="PANTHER" id="PTHR43567:SF1">
    <property type="entry name" value="FLAVOREDOXIN"/>
    <property type="match status" value="1"/>
</dbReference>
<organism evidence="5">
    <name type="scientific">marine sediment metagenome</name>
    <dbReference type="NCBI Taxonomy" id="412755"/>
    <lineage>
        <taxon>unclassified sequences</taxon>
        <taxon>metagenomes</taxon>
        <taxon>ecological metagenomes</taxon>
    </lineage>
</organism>
<dbReference type="InterPro" id="IPR012349">
    <property type="entry name" value="Split_barrel_FMN-bd"/>
</dbReference>
<comment type="cofactor">
    <cofactor evidence="1">
        <name>FMN</name>
        <dbReference type="ChEBI" id="CHEBI:58210"/>
    </cofactor>
</comment>
<evidence type="ECO:0000256" key="1">
    <source>
        <dbReference type="ARBA" id="ARBA00001917"/>
    </source>
</evidence>
<evidence type="ECO:0000259" key="4">
    <source>
        <dbReference type="SMART" id="SM00903"/>
    </source>
</evidence>
<protein>
    <recommendedName>
        <fullName evidence="4">Flavin reductase like domain-containing protein</fullName>
    </recommendedName>
</protein>
<dbReference type="PANTHER" id="PTHR43567">
    <property type="entry name" value="FLAVOREDOXIN-RELATED-RELATED"/>
    <property type="match status" value="1"/>
</dbReference>
<proteinExistence type="inferred from homology"/>
<dbReference type="AlphaFoldDB" id="X1MH70"/>
<feature type="domain" description="Flavin reductase like" evidence="4">
    <location>
        <begin position="13"/>
        <end position="159"/>
    </location>
</feature>
<dbReference type="InterPro" id="IPR002563">
    <property type="entry name" value="Flavin_Rdtase-like_dom"/>
</dbReference>
<dbReference type="GO" id="GO:0010181">
    <property type="term" value="F:FMN binding"/>
    <property type="evidence" value="ECO:0007669"/>
    <property type="project" value="InterPro"/>
</dbReference>
<evidence type="ECO:0000313" key="5">
    <source>
        <dbReference type="EMBL" id="GAI17431.1"/>
    </source>
</evidence>
<comment type="similarity">
    <text evidence="3">Belongs to the flavoredoxin family.</text>
</comment>
<dbReference type="Gene3D" id="2.30.110.10">
    <property type="entry name" value="Electron Transport, Fmn-binding Protein, Chain A"/>
    <property type="match status" value="1"/>
</dbReference>
<reference evidence="5" key="1">
    <citation type="journal article" date="2014" name="Front. Microbiol.">
        <title>High frequency of phylogenetically diverse reductive dehalogenase-homologous genes in deep subseafloor sedimentary metagenomes.</title>
        <authorList>
            <person name="Kawai M."/>
            <person name="Futagami T."/>
            <person name="Toyoda A."/>
            <person name="Takaki Y."/>
            <person name="Nishi S."/>
            <person name="Hori S."/>
            <person name="Arai W."/>
            <person name="Tsubouchi T."/>
            <person name="Morono Y."/>
            <person name="Uchiyama I."/>
            <person name="Ito T."/>
            <person name="Fujiyama A."/>
            <person name="Inagaki F."/>
            <person name="Takami H."/>
        </authorList>
    </citation>
    <scope>NUCLEOTIDE SEQUENCE</scope>
    <source>
        <strain evidence="5">Expedition CK06-06</strain>
    </source>
</reference>
<gene>
    <name evidence="5" type="ORF">S06H3_09726</name>
</gene>
<keyword evidence="2" id="KW-0285">Flavoprotein</keyword>
<name>X1MH70_9ZZZZ</name>
<evidence type="ECO:0000256" key="2">
    <source>
        <dbReference type="ARBA" id="ARBA00022630"/>
    </source>
</evidence>
<dbReference type="SMART" id="SM00903">
    <property type="entry name" value="Flavin_Reduct"/>
    <property type="match status" value="1"/>
</dbReference>
<dbReference type="EMBL" id="BARV01004347">
    <property type="protein sequence ID" value="GAI17431.1"/>
    <property type="molecule type" value="Genomic_DNA"/>
</dbReference>
<sequence length="186" mass="20549">MEKIEVPSQKAYRLIYPRLVVLVSCIDPATGKPNIITIAWATPLSVNPPLAGILVAPRRHSHELIPSAREFVINIPTVEILDKAIKCGRVSGRAHDKFSEIRLTAKPAKVLKSPIIEECVAHLECKLVNQITTGDHTLFVGEVVAAYANEGTFDGGFMNIEKVRNFYQVSSDTFAILSKDLLKPEF</sequence>
<dbReference type="InterPro" id="IPR052174">
    <property type="entry name" value="Flavoredoxin"/>
</dbReference>
<evidence type="ECO:0000256" key="3">
    <source>
        <dbReference type="ARBA" id="ARBA00038054"/>
    </source>
</evidence>
<dbReference type="SUPFAM" id="SSF50475">
    <property type="entry name" value="FMN-binding split barrel"/>
    <property type="match status" value="1"/>
</dbReference>
<comment type="caution">
    <text evidence="5">The sequence shown here is derived from an EMBL/GenBank/DDBJ whole genome shotgun (WGS) entry which is preliminary data.</text>
</comment>
<accession>X1MH70</accession>
<dbReference type="Pfam" id="PF01613">
    <property type="entry name" value="Flavin_Reduct"/>
    <property type="match status" value="1"/>
</dbReference>